<evidence type="ECO:0000259" key="5">
    <source>
        <dbReference type="PROSITE" id="PS51078"/>
    </source>
</evidence>
<dbReference type="SMART" id="SM00346">
    <property type="entry name" value="HTH_ICLR"/>
    <property type="match status" value="1"/>
</dbReference>
<feature type="domain" description="IclR-ED" evidence="5">
    <location>
        <begin position="75"/>
        <end position="271"/>
    </location>
</feature>
<protein>
    <submittedName>
        <fullName evidence="6">IclR family transcriptional regulator</fullName>
    </submittedName>
</protein>
<dbReference type="RefSeq" id="WP_330136579.1">
    <property type="nucleotide sequence ID" value="NZ_JAUTXY010000018.1"/>
</dbReference>
<dbReference type="PANTHER" id="PTHR30136">
    <property type="entry name" value="HELIX-TURN-HELIX TRANSCRIPTIONAL REGULATOR, ICLR FAMILY"/>
    <property type="match status" value="1"/>
</dbReference>
<evidence type="ECO:0000313" key="6">
    <source>
        <dbReference type="EMBL" id="MEE2061417.1"/>
    </source>
</evidence>
<dbReference type="PANTHER" id="PTHR30136:SF24">
    <property type="entry name" value="HTH-TYPE TRANSCRIPTIONAL REPRESSOR ALLR"/>
    <property type="match status" value="1"/>
</dbReference>
<evidence type="ECO:0000256" key="3">
    <source>
        <dbReference type="ARBA" id="ARBA00023163"/>
    </source>
</evidence>
<dbReference type="Proteomes" id="UP001336020">
    <property type="component" value="Unassembled WGS sequence"/>
</dbReference>
<evidence type="ECO:0000256" key="1">
    <source>
        <dbReference type="ARBA" id="ARBA00023015"/>
    </source>
</evidence>
<gene>
    <name evidence="6" type="ORF">Q7514_28225</name>
</gene>
<dbReference type="SUPFAM" id="SSF55781">
    <property type="entry name" value="GAF domain-like"/>
    <property type="match status" value="1"/>
</dbReference>
<reference evidence="6 7" key="1">
    <citation type="submission" date="2023-07" db="EMBL/GenBank/DDBJ databases">
        <authorList>
            <person name="Girao M."/>
            <person name="Carvalho M.F."/>
        </authorList>
    </citation>
    <scope>NUCLEOTIDE SEQUENCE [LARGE SCALE GENOMIC DNA]</scope>
    <source>
        <strain evidence="6 7">YIM65754</strain>
    </source>
</reference>
<dbReference type="InterPro" id="IPR005471">
    <property type="entry name" value="Tscrpt_reg_IclR_N"/>
</dbReference>
<keyword evidence="3" id="KW-0804">Transcription</keyword>
<evidence type="ECO:0000313" key="7">
    <source>
        <dbReference type="Proteomes" id="UP001336020"/>
    </source>
</evidence>
<accession>A0ABU7LJJ0</accession>
<dbReference type="Pfam" id="PF01614">
    <property type="entry name" value="IclR_C"/>
    <property type="match status" value="1"/>
</dbReference>
<dbReference type="InterPro" id="IPR014757">
    <property type="entry name" value="Tscrpt_reg_IclR_C"/>
</dbReference>
<dbReference type="SUPFAM" id="SSF46785">
    <property type="entry name" value="Winged helix' DNA-binding domain"/>
    <property type="match status" value="1"/>
</dbReference>
<dbReference type="InterPro" id="IPR029016">
    <property type="entry name" value="GAF-like_dom_sf"/>
</dbReference>
<evidence type="ECO:0000259" key="4">
    <source>
        <dbReference type="PROSITE" id="PS51077"/>
    </source>
</evidence>
<proteinExistence type="predicted"/>
<dbReference type="PROSITE" id="PS51077">
    <property type="entry name" value="HTH_ICLR"/>
    <property type="match status" value="1"/>
</dbReference>
<organism evidence="6 7">
    <name type="scientific">Rhodococcus artemisiae</name>
    <dbReference type="NCBI Taxonomy" id="714159"/>
    <lineage>
        <taxon>Bacteria</taxon>
        <taxon>Bacillati</taxon>
        <taxon>Actinomycetota</taxon>
        <taxon>Actinomycetes</taxon>
        <taxon>Mycobacteriales</taxon>
        <taxon>Nocardiaceae</taxon>
        <taxon>Rhodococcus</taxon>
    </lineage>
</organism>
<name>A0ABU7LJJ0_9NOCA</name>
<evidence type="ECO:0000256" key="2">
    <source>
        <dbReference type="ARBA" id="ARBA00023125"/>
    </source>
</evidence>
<comment type="caution">
    <text evidence="6">The sequence shown here is derived from an EMBL/GenBank/DDBJ whole genome shotgun (WGS) entry which is preliminary data.</text>
</comment>
<dbReference type="InterPro" id="IPR036388">
    <property type="entry name" value="WH-like_DNA-bd_sf"/>
</dbReference>
<dbReference type="Gene3D" id="1.10.10.10">
    <property type="entry name" value="Winged helix-like DNA-binding domain superfamily/Winged helix DNA-binding domain"/>
    <property type="match status" value="1"/>
</dbReference>
<dbReference type="InterPro" id="IPR050707">
    <property type="entry name" value="HTH_MetabolicPath_Reg"/>
</dbReference>
<keyword evidence="7" id="KW-1185">Reference proteome</keyword>
<keyword evidence="2" id="KW-0238">DNA-binding</keyword>
<dbReference type="Gene3D" id="3.30.450.40">
    <property type="match status" value="1"/>
</dbReference>
<dbReference type="InterPro" id="IPR036390">
    <property type="entry name" value="WH_DNA-bd_sf"/>
</dbReference>
<dbReference type="PROSITE" id="PS51078">
    <property type="entry name" value="ICLR_ED"/>
    <property type="match status" value="1"/>
</dbReference>
<dbReference type="Pfam" id="PF09339">
    <property type="entry name" value="HTH_IclR"/>
    <property type="match status" value="1"/>
</dbReference>
<dbReference type="EMBL" id="JAUTXY010000018">
    <property type="protein sequence ID" value="MEE2061417.1"/>
    <property type="molecule type" value="Genomic_DNA"/>
</dbReference>
<sequence>MQKKPGRIERPTYALESVDNALRLLQMLRDVGALRLKEAAEELGTAPSTAHRLLAMLVYRGFAVQDEKRTYHPGPAMGVGPARQGWTRELTELSRPHMEALASLAGETINLVIRIGSQARFLWTAETESILRVGDRQGQVLPAELTAGGRILLAEQPRAVLEQLYLRPADEPRIDQGPSPAYATDRRMAVGEFEVFVHELEAARKVGFAVNVEHTEEGVAALGVAIRNGRGNAIAALTAAVPVTRYRAHLRGQLVNQMHAAVRGIQVDVASIEPTGVKSSGEKKSVPLDD</sequence>
<feature type="domain" description="HTH iclR-type" evidence="4">
    <location>
        <begin position="15"/>
        <end position="75"/>
    </location>
</feature>
<keyword evidence="1" id="KW-0805">Transcription regulation</keyword>